<feature type="compositionally biased region" description="Polar residues" evidence="1">
    <location>
        <begin position="124"/>
        <end position="140"/>
    </location>
</feature>
<feature type="compositionally biased region" description="Polar residues" evidence="1">
    <location>
        <begin position="69"/>
        <end position="90"/>
    </location>
</feature>
<sequence length="404" mass="44375">MRTLLLSAGVAALALAAPSVVDAQAHGNGHGQSNQHDNPGDHGKGQSHDSGKSQSHAATDHGKPATHGNPHTSQSHGNAQMHGNASSHGNGNVGYATDHTEQQAHARADQAKQQQKADHGHSQWAGQSSDHGHATPSQAHASADQHGRAQNGQGQQGRAQNQHGKSGEQAQIRTYKNPDIQRQTVWKARSDVHYDSHNSRQYFGDRDVRRVDYVQGCPPGLAKKNNGCTPPGQAKKLRGYSNPYQNWYGYDRYRDSSDWRYSNGYFVRTQPTTNLITAFVPLLGGALYDGNSWPSSYSGYSVSPYYDSYYGYDSGNYDYRYADNAIFAVNPQTQNIQSIAGLLTGNDWTVGQAMPAGYDLYNVPPAYRSQYYDTPSEMYRYSDGYVYRVDPTTRLVQAAIQLLS</sequence>
<evidence type="ECO:0000313" key="3">
    <source>
        <dbReference type="EMBL" id="MBB5718179.1"/>
    </source>
</evidence>
<keyword evidence="2" id="KW-0732">Signal</keyword>
<evidence type="ECO:0000256" key="2">
    <source>
        <dbReference type="SAM" id="SignalP"/>
    </source>
</evidence>
<organism evidence="3 4">
    <name type="scientific">Stakelama sediminis</name>
    <dbReference type="NCBI Taxonomy" id="463200"/>
    <lineage>
        <taxon>Bacteria</taxon>
        <taxon>Pseudomonadati</taxon>
        <taxon>Pseudomonadota</taxon>
        <taxon>Alphaproteobacteria</taxon>
        <taxon>Sphingomonadales</taxon>
        <taxon>Sphingomonadaceae</taxon>
        <taxon>Stakelama</taxon>
    </lineage>
</organism>
<keyword evidence="4" id="KW-1185">Reference proteome</keyword>
<comment type="caution">
    <text evidence="3">The sequence shown here is derived from an EMBL/GenBank/DDBJ whole genome shotgun (WGS) entry which is preliminary data.</text>
</comment>
<feature type="region of interest" description="Disordered" evidence="1">
    <location>
        <begin position="24"/>
        <end position="181"/>
    </location>
</feature>
<evidence type="ECO:0008006" key="5">
    <source>
        <dbReference type="Google" id="ProtNLM"/>
    </source>
</evidence>
<feature type="compositionally biased region" description="Basic and acidic residues" evidence="1">
    <location>
        <begin position="38"/>
        <end position="51"/>
    </location>
</feature>
<feature type="compositionally biased region" description="Low complexity" evidence="1">
    <location>
        <begin position="148"/>
        <end position="164"/>
    </location>
</feature>
<dbReference type="EMBL" id="JACIJI010000001">
    <property type="protein sequence ID" value="MBB5718179.1"/>
    <property type="molecule type" value="Genomic_DNA"/>
</dbReference>
<name>A0A840YXA5_9SPHN</name>
<protein>
    <recommendedName>
        <fullName evidence="5">Nickel/cobalt transporter regulator</fullName>
    </recommendedName>
</protein>
<feature type="compositionally biased region" description="Basic and acidic residues" evidence="1">
    <location>
        <begin position="98"/>
        <end position="121"/>
    </location>
</feature>
<dbReference type="RefSeq" id="WP_184002238.1">
    <property type="nucleotide sequence ID" value="NZ_BAABIF010000004.1"/>
</dbReference>
<dbReference type="Proteomes" id="UP000554342">
    <property type="component" value="Unassembled WGS sequence"/>
</dbReference>
<proteinExistence type="predicted"/>
<evidence type="ECO:0000313" key="4">
    <source>
        <dbReference type="Proteomes" id="UP000554342"/>
    </source>
</evidence>
<gene>
    <name evidence="3" type="ORF">FHR23_001086</name>
</gene>
<reference evidence="3 4" key="1">
    <citation type="submission" date="2020-08" db="EMBL/GenBank/DDBJ databases">
        <title>Genomic Encyclopedia of Type Strains, Phase IV (KMG-IV): sequencing the most valuable type-strain genomes for metagenomic binning, comparative biology and taxonomic classification.</title>
        <authorList>
            <person name="Goeker M."/>
        </authorList>
    </citation>
    <scope>NUCLEOTIDE SEQUENCE [LARGE SCALE GENOMIC DNA]</scope>
    <source>
        <strain evidence="3 4">DSM 27203</strain>
    </source>
</reference>
<feature type="compositionally biased region" description="Polar residues" evidence="1">
    <location>
        <begin position="168"/>
        <end position="181"/>
    </location>
</feature>
<feature type="chain" id="PRO_5032866803" description="Nickel/cobalt transporter regulator" evidence="2">
    <location>
        <begin position="24"/>
        <end position="404"/>
    </location>
</feature>
<dbReference type="AlphaFoldDB" id="A0A840YXA5"/>
<accession>A0A840YXA5</accession>
<evidence type="ECO:0000256" key="1">
    <source>
        <dbReference type="SAM" id="MobiDB-lite"/>
    </source>
</evidence>
<feature type="signal peptide" evidence="2">
    <location>
        <begin position="1"/>
        <end position="23"/>
    </location>
</feature>